<dbReference type="PRINTS" id="PR00446">
    <property type="entry name" value="HYDRGNUPTAKE"/>
</dbReference>
<dbReference type="InterPro" id="IPR023430">
    <property type="entry name" value="Pept_HybD-like_dom_sf"/>
</dbReference>
<dbReference type="Pfam" id="PF01750">
    <property type="entry name" value="HycI"/>
    <property type="match status" value="1"/>
</dbReference>
<evidence type="ECO:0000256" key="2">
    <source>
        <dbReference type="ARBA" id="ARBA00022596"/>
    </source>
</evidence>
<dbReference type="Proteomes" id="UP000295606">
    <property type="component" value="Unassembled WGS sequence"/>
</dbReference>
<dbReference type="GO" id="GO:0008047">
    <property type="term" value="F:enzyme activator activity"/>
    <property type="evidence" value="ECO:0007669"/>
    <property type="project" value="InterPro"/>
</dbReference>
<dbReference type="PANTHER" id="PTHR30302">
    <property type="entry name" value="HYDROGENASE 1 MATURATION PROTEASE"/>
    <property type="match status" value="1"/>
</dbReference>
<dbReference type="PANTHER" id="PTHR30302:SF1">
    <property type="entry name" value="HYDROGENASE 2 MATURATION PROTEASE"/>
    <property type="match status" value="1"/>
</dbReference>
<dbReference type="OrthoDB" id="9792731at2"/>
<keyword evidence="2" id="KW-0533">Nickel</keyword>
<gene>
    <name evidence="7" type="ORF">E1N52_07675</name>
</gene>
<dbReference type="SUPFAM" id="SSF53163">
    <property type="entry name" value="HybD-like"/>
    <property type="match status" value="1"/>
</dbReference>
<evidence type="ECO:0000256" key="4">
    <source>
        <dbReference type="ARBA" id="ARBA00022723"/>
    </source>
</evidence>
<dbReference type="InterPro" id="IPR000671">
    <property type="entry name" value="Peptidase_A31"/>
</dbReference>
<sequence length="236" mass="25237">MIHINGGLSNYSDYSYSPTFPTTHNVTPRLHRIHEIGAILRATRDDGAVRALARRALAGLAKRQVLAPQRVVVLGLGNVQWGDAGVGVLALERLKAAWQCPAQVELVEGGSRGRALLPVVASTQRLIVLAAIDFGLAPGALRVLTGDAAAEHLYTRRPSRPGMGFADALACAQLSGRSPREIVLIGVQPQGCDRYGAGLSSAVCAQLDATVEAARLWLRRWRVAPLPRLEHPNIGD</sequence>
<dbReference type="GO" id="GO:0004190">
    <property type="term" value="F:aspartic-type endopeptidase activity"/>
    <property type="evidence" value="ECO:0007669"/>
    <property type="project" value="UniProtKB-KW"/>
</dbReference>
<evidence type="ECO:0000313" key="7">
    <source>
        <dbReference type="EMBL" id="TDG09653.1"/>
    </source>
</evidence>
<comment type="similarity">
    <text evidence="1">Belongs to the peptidase A31 family.</text>
</comment>
<evidence type="ECO:0000256" key="5">
    <source>
        <dbReference type="ARBA" id="ARBA00022750"/>
    </source>
</evidence>
<keyword evidence="4" id="KW-0479">Metal-binding</keyword>
<evidence type="ECO:0000256" key="6">
    <source>
        <dbReference type="ARBA" id="ARBA00022801"/>
    </source>
</evidence>
<dbReference type="GO" id="GO:0016485">
    <property type="term" value="P:protein processing"/>
    <property type="evidence" value="ECO:0007669"/>
    <property type="project" value="TreeGrafter"/>
</dbReference>
<dbReference type="Gene3D" id="3.40.50.1450">
    <property type="entry name" value="HybD-like"/>
    <property type="match status" value="1"/>
</dbReference>
<dbReference type="NCBIfam" id="TIGR00072">
    <property type="entry name" value="hydrog_prot"/>
    <property type="match status" value="1"/>
</dbReference>
<dbReference type="FunFam" id="3.40.50.1450:FF:000002">
    <property type="entry name" value="Hydrogenase 1 maturation protease"/>
    <property type="match status" value="1"/>
</dbReference>
<evidence type="ECO:0000256" key="3">
    <source>
        <dbReference type="ARBA" id="ARBA00022670"/>
    </source>
</evidence>
<proteinExistence type="inferred from homology"/>
<comment type="caution">
    <text evidence="7">The sequence shown here is derived from an EMBL/GenBank/DDBJ whole genome shotgun (WGS) entry which is preliminary data.</text>
</comment>
<evidence type="ECO:0000256" key="1">
    <source>
        <dbReference type="ARBA" id="ARBA00006814"/>
    </source>
</evidence>
<evidence type="ECO:0000313" key="8">
    <source>
        <dbReference type="Proteomes" id="UP000295606"/>
    </source>
</evidence>
<reference evidence="7 8" key="1">
    <citation type="submission" date="2019-03" db="EMBL/GenBank/DDBJ databases">
        <title>Paraburkholderia sp. isolated from native Mimosa gymnas in Guartela State Park, Brazil.</title>
        <authorList>
            <person name="Paulitsch F."/>
            <person name="Hungria M."/>
            <person name="Delamuta J.R.M."/>
            <person name="Ribeiro R.A."/>
            <person name="Dall'Agnol R."/>
            <person name="Silva J.S.B."/>
        </authorList>
    </citation>
    <scope>NUCLEOTIDE SEQUENCE [LARGE SCALE GENOMIC DNA]</scope>
    <source>
        <strain evidence="7 8">CNPSo 3008</strain>
    </source>
</reference>
<protein>
    <submittedName>
        <fullName evidence="7">Hydrogenase maturation protease</fullName>
    </submittedName>
</protein>
<organism evidence="7 8">
    <name type="scientific">Paraburkholderia guartelaensis</name>
    <dbReference type="NCBI Taxonomy" id="2546446"/>
    <lineage>
        <taxon>Bacteria</taxon>
        <taxon>Pseudomonadati</taxon>
        <taxon>Pseudomonadota</taxon>
        <taxon>Betaproteobacteria</taxon>
        <taxon>Burkholderiales</taxon>
        <taxon>Burkholderiaceae</taxon>
        <taxon>Paraburkholderia</taxon>
    </lineage>
</organism>
<name>A0A4R5LJK0_9BURK</name>
<dbReference type="AlphaFoldDB" id="A0A4R5LJK0"/>
<keyword evidence="5" id="KW-0064">Aspartyl protease</keyword>
<dbReference type="EMBL" id="SMOD01000004">
    <property type="protein sequence ID" value="TDG09653.1"/>
    <property type="molecule type" value="Genomic_DNA"/>
</dbReference>
<keyword evidence="3 7" id="KW-0645">Protease</keyword>
<dbReference type="GO" id="GO:0046872">
    <property type="term" value="F:metal ion binding"/>
    <property type="evidence" value="ECO:0007669"/>
    <property type="project" value="UniProtKB-KW"/>
</dbReference>
<keyword evidence="6" id="KW-0378">Hydrolase</keyword>
<accession>A0A4R5LJK0</accession>